<evidence type="ECO:0000313" key="8">
    <source>
        <dbReference type="EMBL" id="KAK0425549.1"/>
    </source>
</evidence>
<evidence type="ECO:0000313" key="9">
    <source>
        <dbReference type="Proteomes" id="UP001175271"/>
    </source>
</evidence>
<organism evidence="8 9">
    <name type="scientific">Steinernema hermaphroditum</name>
    <dbReference type="NCBI Taxonomy" id="289476"/>
    <lineage>
        <taxon>Eukaryota</taxon>
        <taxon>Metazoa</taxon>
        <taxon>Ecdysozoa</taxon>
        <taxon>Nematoda</taxon>
        <taxon>Chromadorea</taxon>
        <taxon>Rhabditida</taxon>
        <taxon>Tylenchina</taxon>
        <taxon>Panagrolaimomorpha</taxon>
        <taxon>Strongyloidoidea</taxon>
        <taxon>Steinernematidae</taxon>
        <taxon>Steinernema</taxon>
    </lineage>
</organism>
<evidence type="ECO:0000256" key="1">
    <source>
        <dbReference type="ARBA" id="ARBA00004123"/>
    </source>
</evidence>
<dbReference type="PANTHER" id="PTHR46481">
    <property type="entry name" value="ZINC FINGER BED DOMAIN-CONTAINING PROTEIN 4"/>
    <property type="match status" value="1"/>
</dbReference>
<dbReference type="GO" id="GO:0008270">
    <property type="term" value="F:zinc ion binding"/>
    <property type="evidence" value="ECO:0007669"/>
    <property type="project" value="UniProtKB-KW"/>
</dbReference>
<keyword evidence="5" id="KW-0539">Nucleus</keyword>
<evidence type="ECO:0000256" key="3">
    <source>
        <dbReference type="ARBA" id="ARBA00022771"/>
    </source>
</evidence>
<feature type="compositionally biased region" description="Basic and acidic residues" evidence="6">
    <location>
        <begin position="596"/>
        <end position="608"/>
    </location>
</feature>
<dbReference type="EMBL" id="JAUCMV010000001">
    <property type="protein sequence ID" value="KAK0425549.1"/>
    <property type="molecule type" value="Genomic_DNA"/>
</dbReference>
<gene>
    <name evidence="8" type="ORF">QR680_009255</name>
</gene>
<dbReference type="Pfam" id="PF05699">
    <property type="entry name" value="Dimer_Tnp_hAT"/>
    <property type="match status" value="1"/>
</dbReference>
<comment type="subcellular location">
    <subcellularLocation>
        <location evidence="1">Nucleus</location>
    </subcellularLocation>
</comment>
<dbReference type="AlphaFoldDB" id="A0AA39ILF0"/>
<evidence type="ECO:0000256" key="5">
    <source>
        <dbReference type="ARBA" id="ARBA00023242"/>
    </source>
</evidence>
<feature type="compositionally biased region" description="Acidic residues" evidence="6">
    <location>
        <begin position="609"/>
        <end position="621"/>
    </location>
</feature>
<evidence type="ECO:0000256" key="4">
    <source>
        <dbReference type="ARBA" id="ARBA00022833"/>
    </source>
</evidence>
<dbReference type="InterPro" id="IPR052035">
    <property type="entry name" value="ZnF_BED_domain_contain"/>
</dbReference>
<feature type="region of interest" description="Disordered" evidence="6">
    <location>
        <begin position="456"/>
        <end position="487"/>
    </location>
</feature>
<evidence type="ECO:0000259" key="7">
    <source>
        <dbReference type="Pfam" id="PF05699"/>
    </source>
</evidence>
<dbReference type="GO" id="GO:0046983">
    <property type="term" value="F:protein dimerization activity"/>
    <property type="evidence" value="ECO:0007669"/>
    <property type="project" value="InterPro"/>
</dbReference>
<comment type="caution">
    <text evidence="8">The sequence shown here is derived from an EMBL/GenBank/DDBJ whole genome shotgun (WGS) entry which is preliminary data.</text>
</comment>
<dbReference type="Proteomes" id="UP001175271">
    <property type="component" value="Unassembled WGS sequence"/>
</dbReference>
<sequence>MTHKHDIYKYFDDFDDEYWLCKAPGCGQKIKKNKSKSLTGLIRHRAIHDRKNEAVLEGGPAAKQAKLNFKVVDKKEDFEKAVLRFFAAYGVPFQAVDSAEFSNMFAVGGYTKLTRQRLAGEILAKESADCDWAITSSVRNQAISICFDEYSKGNRRYVSLTAAFVDEKFCVHTKHIAVKSLADDRATAENLKILIEETLTRYQVQLTSVVAMTRDGGANIKKTAQLMDLPSVHCFDHFLHLCVKDGLNTTEVSGVVEKIRSVAVAFKSSPLMHNVFLTISRNRSLKLANITRWNSTFEMLKSFLDLQQPLAAFSTAENTKKTNAAMAFHATLSFDLNQIATLRKCLAYIKDISIMVEGRRSSASLILYLLCRLKDYCNKPSRSQVSSALCSSFLQGFLAGLQKRYAEYTSSDVLLICSFLDPRFVGDYRIATETDWERAAQLVANKCELEVLSSEISNSTGSPSPPRDDISDISSEGNDDDWSSWNQNTEKLEVKESTVEKELKLYRALVKDDKIPVPKPDDLKTSTAAVMSFWFRNKDRLPLLSFLARKYFAVCASSAEPERAFSKLTHLLSHPKRARLQDSTINRLMTVRQDVASRKLEQGEPKDSEESDSEVDYDDVI</sequence>
<dbReference type="GO" id="GO:0005634">
    <property type="term" value="C:nucleus"/>
    <property type="evidence" value="ECO:0007669"/>
    <property type="project" value="UniProtKB-SubCell"/>
</dbReference>
<keyword evidence="9" id="KW-1185">Reference proteome</keyword>
<feature type="region of interest" description="Disordered" evidence="6">
    <location>
        <begin position="596"/>
        <end position="621"/>
    </location>
</feature>
<feature type="domain" description="HAT C-terminal dimerisation" evidence="7">
    <location>
        <begin position="526"/>
        <end position="594"/>
    </location>
</feature>
<dbReference type="SUPFAM" id="SSF53098">
    <property type="entry name" value="Ribonuclease H-like"/>
    <property type="match status" value="1"/>
</dbReference>
<keyword evidence="3" id="KW-0863">Zinc-finger</keyword>
<protein>
    <recommendedName>
        <fullName evidence="7">HAT C-terminal dimerisation domain-containing protein</fullName>
    </recommendedName>
</protein>
<keyword evidence="2" id="KW-0479">Metal-binding</keyword>
<dbReference type="InterPro" id="IPR012337">
    <property type="entry name" value="RNaseH-like_sf"/>
</dbReference>
<reference evidence="8" key="1">
    <citation type="submission" date="2023-06" db="EMBL/GenBank/DDBJ databases">
        <title>Genomic analysis of the entomopathogenic nematode Steinernema hermaphroditum.</title>
        <authorList>
            <person name="Schwarz E.M."/>
            <person name="Heppert J.K."/>
            <person name="Baniya A."/>
            <person name="Schwartz H.T."/>
            <person name="Tan C.-H."/>
            <person name="Antoshechkin I."/>
            <person name="Sternberg P.W."/>
            <person name="Goodrich-Blair H."/>
            <person name="Dillman A.R."/>
        </authorList>
    </citation>
    <scope>NUCLEOTIDE SEQUENCE</scope>
    <source>
        <strain evidence="8">PS9179</strain>
        <tissue evidence="8">Whole animal</tissue>
    </source>
</reference>
<proteinExistence type="predicted"/>
<dbReference type="PANTHER" id="PTHR46481:SF10">
    <property type="entry name" value="ZINC FINGER BED DOMAIN-CONTAINING PROTEIN 39"/>
    <property type="match status" value="1"/>
</dbReference>
<name>A0AA39ILF0_9BILA</name>
<dbReference type="InterPro" id="IPR008906">
    <property type="entry name" value="HATC_C_dom"/>
</dbReference>
<evidence type="ECO:0000256" key="2">
    <source>
        <dbReference type="ARBA" id="ARBA00022723"/>
    </source>
</evidence>
<keyword evidence="4" id="KW-0862">Zinc</keyword>
<evidence type="ECO:0000256" key="6">
    <source>
        <dbReference type="SAM" id="MobiDB-lite"/>
    </source>
</evidence>
<accession>A0AA39ILF0</accession>